<dbReference type="OrthoDB" id="5177725at2"/>
<feature type="region of interest" description="Disordered" evidence="1">
    <location>
        <begin position="292"/>
        <end position="339"/>
    </location>
</feature>
<evidence type="ECO:0000313" key="4">
    <source>
        <dbReference type="Proteomes" id="UP000198226"/>
    </source>
</evidence>
<gene>
    <name evidence="3" type="ORF">GA0070623_5553</name>
</gene>
<dbReference type="SMART" id="SM00530">
    <property type="entry name" value="HTH_XRE"/>
    <property type="match status" value="1"/>
</dbReference>
<dbReference type="InterPro" id="IPR010982">
    <property type="entry name" value="Lambda_DNA-bd_dom_sf"/>
</dbReference>
<dbReference type="PROSITE" id="PS50943">
    <property type="entry name" value="HTH_CROC1"/>
    <property type="match status" value="1"/>
</dbReference>
<proteinExistence type="predicted"/>
<dbReference type="Pfam" id="PF13560">
    <property type="entry name" value="HTH_31"/>
    <property type="match status" value="1"/>
</dbReference>
<evidence type="ECO:0000259" key="2">
    <source>
        <dbReference type="PROSITE" id="PS50943"/>
    </source>
</evidence>
<organism evidence="3 4">
    <name type="scientific">Micromonospora rifamycinica</name>
    <dbReference type="NCBI Taxonomy" id="291594"/>
    <lineage>
        <taxon>Bacteria</taxon>
        <taxon>Bacillati</taxon>
        <taxon>Actinomycetota</taxon>
        <taxon>Actinomycetes</taxon>
        <taxon>Micromonosporales</taxon>
        <taxon>Micromonosporaceae</taxon>
        <taxon>Micromonospora</taxon>
    </lineage>
</organism>
<dbReference type="Pfam" id="PF19054">
    <property type="entry name" value="DUF5753"/>
    <property type="match status" value="1"/>
</dbReference>
<dbReference type="RefSeq" id="WP_084261128.1">
    <property type="nucleotide sequence ID" value="NZ_LRMV01000020.1"/>
</dbReference>
<dbReference type="GO" id="GO:0003677">
    <property type="term" value="F:DNA binding"/>
    <property type="evidence" value="ECO:0007669"/>
    <property type="project" value="InterPro"/>
</dbReference>
<feature type="compositionally biased region" description="Acidic residues" evidence="1">
    <location>
        <begin position="301"/>
        <end position="317"/>
    </location>
</feature>
<dbReference type="SUPFAM" id="SSF47413">
    <property type="entry name" value="lambda repressor-like DNA-binding domains"/>
    <property type="match status" value="1"/>
</dbReference>
<dbReference type="Proteomes" id="UP000198226">
    <property type="component" value="Chromosome I"/>
</dbReference>
<reference evidence="4" key="1">
    <citation type="submission" date="2016-06" db="EMBL/GenBank/DDBJ databases">
        <authorList>
            <person name="Varghese N."/>
            <person name="Submissions Spin"/>
        </authorList>
    </citation>
    <scope>NUCLEOTIDE SEQUENCE [LARGE SCALE GENOMIC DNA]</scope>
    <source>
        <strain evidence="4">DSM 44983</strain>
    </source>
</reference>
<sequence length="339" mass="36720">MPLSSSPVIRRARLGAELRQLRRREALTLEQVCTRLGWASTSKLSRIELGQSRPDLADVLDLLDVYEVPSPQREALIVIARDAATGRGWWKALGEMSERQRTYAELEAGAASIVEYQPAVLPGLLQAPGYARLRITAGRLLHPDIDVEADLRARLTRQAVLRRPDPPRYTALLDERACDPGDLPADVWREQVDQLLAMAELPHVTIRVVPGTAVPPGGAYPLTAFSCYSFPDPADPRTVMLEAMTTDVRLASDADVSRYDRMTGWLSAAALSPAETVELFCRRAADLAADPAAGPAVALSGDDEAARDEQAADEEAGDVVPGDPEATRRTAVPGLTRSG</sequence>
<protein>
    <submittedName>
        <fullName evidence="3">Helix-turn-helix domain-containing protein</fullName>
    </submittedName>
</protein>
<dbReference type="InterPro" id="IPR043917">
    <property type="entry name" value="DUF5753"/>
</dbReference>
<dbReference type="Gene3D" id="1.10.260.40">
    <property type="entry name" value="lambda repressor-like DNA-binding domains"/>
    <property type="match status" value="1"/>
</dbReference>
<dbReference type="InterPro" id="IPR001387">
    <property type="entry name" value="Cro/C1-type_HTH"/>
</dbReference>
<accession>A0A1C5KEY3</accession>
<keyword evidence="4" id="KW-1185">Reference proteome</keyword>
<dbReference type="AlphaFoldDB" id="A0A1C5KEY3"/>
<feature type="domain" description="HTH cro/C1-type" evidence="2">
    <location>
        <begin position="18"/>
        <end position="73"/>
    </location>
</feature>
<name>A0A1C5KEY3_9ACTN</name>
<dbReference type="EMBL" id="LT607752">
    <property type="protein sequence ID" value="SCG81179.1"/>
    <property type="molecule type" value="Genomic_DNA"/>
</dbReference>
<dbReference type="CDD" id="cd00093">
    <property type="entry name" value="HTH_XRE"/>
    <property type="match status" value="1"/>
</dbReference>
<evidence type="ECO:0000313" key="3">
    <source>
        <dbReference type="EMBL" id="SCG81179.1"/>
    </source>
</evidence>
<evidence type="ECO:0000256" key="1">
    <source>
        <dbReference type="SAM" id="MobiDB-lite"/>
    </source>
</evidence>